<feature type="region of interest" description="Disordered" evidence="1">
    <location>
        <begin position="75"/>
        <end position="121"/>
    </location>
</feature>
<feature type="compositionally biased region" description="Low complexity" evidence="1">
    <location>
        <begin position="511"/>
        <end position="527"/>
    </location>
</feature>
<feature type="compositionally biased region" description="Basic residues" evidence="1">
    <location>
        <begin position="91"/>
        <end position="100"/>
    </location>
</feature>
<evidence type="ECO:0000256" key="1">
    <source>
        <dbReference type="SAM" id="MobiDB-lite"/>
    </source>
</evidence>
<gene>
    <name evidence="2" type="ORF">SARC_09716</name>
</gene>
<keyword evidence="3" id="KW-1185">Reference proteome</keyword>
<feature type="region of interest" description="Disordered" evidence="1">
    <location>
        <begin position="492"/>
        <end position="528"/>
    </location>
</feature>
<evidence type="ECO:0000313" key="2">
    <source>
        <dbReference type="EMBL" id="KNC77831.1"/>
    </source>
</evidence>
<dbReference type="AlphaFoldDB" id="A0A0L0FMT6"/>
<organism evidence="2 3">
    <name type="scientific">Sphaeroforma arctica JP610</name>
    <dbReference type="NCBI Taxonomy" id="667725"/>
    <lineage>
        <taxon>Eukaryota</taxon>
        <taxon>Ichthyosporea</taxon>
        <taxon>Ichthyophonida</taxon>
        <taxon>Sphaeroforma</taxon>
    </lineage>
</organism>
<dbReference type="Proteomes" id="UP000054560">
    <property type="component" value="Unassembled WGS sequence"/>
</dbReference>
<dbReference type="GeneID" id="25910220"/>
<feature type="compositionally biased region" description="Basic and acidic residues" evidence="1">
    <location>
        <begin position="729"/>
        <end position="739"/>
    </location>
</feature>
<feature type="region of interest" description="Disordered" evidence="1">
    <location>
        <begin position="317"/>
        <end position="397"/>
    </location>
</feature>
<dbReference type="RefSeq" id="XP_014151733.1">
    <property type="nucleotide sequence ID" value="XM_014296258.1"/>
</dbReference>
<evidence type="ECO:0000313" key="3">
    <source>
        <dbReference type="Proteomes" id="UP000054560"/>
    </source>
</evidence>
<dbReference type="EMBL" id="KQ242620">
    <property type="protein sequence ID" value="KNC77831.1"/>
    <property type="molecule type" value="Genomic_DNA"/>
</dbReference>
<feature type="compositionally biased region" description="Polar residues" evidence="1">
    <location>
        <begin position="222"/>
        <end position="231"/>
    </location>
</feature>
<feature type="compositionally biased region" description="Basic and acidic residues" evidence="1">
    <location>
        <begin position="356"/>
        <end position="366"/>
    </location>
</feature>
<feature type="region of interest" description="Disordered" evidence="1">
    <location>
        <begin position="662"/>
        <end position="708"/>
    </location>
</feature>
<protein>
    <submittedName>
        <fullName evidence="2">Uncharacterized protein</fullName>
    </submittedName>
</protein>
<proteinExistence type="predicted"/>
<name>A0A0L0FMT6_9EUKA</name>
<feature type="compositionally biased region" description="Polar residues" evidence="1">
    <location>
        <begin position="317"/>
        <end position="334"/>
    </location>
</feature>
<reference evidence="2 3" key="1">
    <citation type="submission" date="2011-02" db="EMBL/GenBank/DDBJ databases">
        <title>The Genome Sequence of Sphaeroforma arctica JP610.</title>
        <authorList>
            <consortium name="The Broad Institute Genome Sequencing Platform"/>
            <person name="Russ C."/>
            <person name="Cuomo C."/>
            <person name="Young S.K."/>
            <person name="Zeng Q."/>
            <person name="Gargeya S."/>
            <person name="Alvarado L."/>
            <person name="Berlin A."/>
            <person name="Chapman S.B."/>
            <person name="Chen Z."/>
            <person name="Freedman E."/>
            <person name="Gellesch M."/>
            <person name="Goldberg J."/>
            <person name="Griggs A."/>
            <person name="Gujja S."/>
            <person name="Heilman E."/>
            <person name="Heiman D."/>
            <person name="Howarth C."/>
            <person name="Mehta T."/>
            <person name="Neiman D."/>
            <person name="Pearson M."/>
            <person name="Roberts A."/>
            <person name="Saif S."/>
            <person name="Shea T."/>
            <person name="Shenoy N."/>
            <person name="Sisk P."/>
            <person name="Stolte C."/>
            <person name="Sykes S."/>
            <person name="White J."/>
            <person name="Yandava C."/>
            <person name="Burger G."/>
            <person name="Gray M.W."/>
            <person name="Holland P.W.H."/>
            <person name="King N."/>
            <person name="Lang F.B.F."/>
            <person name="Roger A.J."/>
            <person name="Ruiz-Trillo I."/>
            <person name="Haas B."/>
            <person name="Nusbaum C."/>
            <person name="Birren B."/>
        </authorList>
    </citation>
    <scope>NUCLEOTIDE SEQUENCE [LARGE SCALE GENOMIC DNA]</scope>
    <source>
        <strain evidence="2 3">JP610</strain>
    </source>
</reference>
<accession>A0A0L0FMT6</accession>
<feature type="region of interest" description="Disordered" evidence="1">
    <location>
        <begin position="207"/>
        <end position="239"/>
    </location>
</feature>
<feature type="region of interest" description="Disordered" evidence="1">
    <location>
        <begin position="610"/>
        <end position="642"/>
    </location>
</feature>
<sequence length="814" mass="89927">MTFIFESVYDLSFTAREVLSTLRLFLELRRRHPLSDSYRSRTNIQSDVWKGATSNKRQHTPPTPTLQAAAVNTFGKNDGTSIQPPREHLRGKSHAQRKERRTPDVTLNEAPMHTSDAERRDRSLTDMARIISSTNVQAGSQKSDRVPHGVDSIISHTGESVSGASNFIRSHIDSAVRLLTRLTIGEMKNSSNSETEQLAIPQHLSESMRDGSNDELGALPSHNFSSTTTGSGIHDRVKKNSARIPSGLIGSDRVKNVLELDVDEEVYSLLCKQDVCKQDVTHTHARSSPSLHRRRHSVYDIPVSLLDTHALVPNFSHLQPSDMPSHTQHQSTPNIYPLNCDSGGRETADSPSTHTTTRDMTRDRKSSGHTPKTVENTPLRRVEKRNNTAHSTAEASRTFVRIKRTDTGHVIQLARSCPVTADGFKAATSRGLKHLHLAYDLGYRSCTVLGIPLLQRVDYNVYAVFNGVSEVSPFGFVHMTVKKREHVVQRSADDDWETQMHQPKFVHAKSSQEGSGRGSLRSSGSMSDLYRNVDERADSRQGISRPEKSISSLNLRGLARMHVTDDDGVRDKVFDWESNKPGREIGAGYPRWASTEGLSMGADLAQARSNSQLPQRPLPNTVFGFRSPSPGLDTRDGRDGSLSVQGPLAQAEFEITCDCTKPVKSRPRHMPLASRADTNRTAGWGNDAHERADGHTQSSTRVQPDTPANKYAATNDLLRTAAHPYASVREGENGGEHRYNASPSTTDPDAQGRECTLGEASDRYCVHGTCFLWHLHSLEVEDKHVPLEQKALPPYEDMEMALLLLGNGASGGGI</sequence>
<feature type="region of interest" description="Disordered" evidence="1">
    <location>
        <begin position="726"/>
        <end position="753"/>
    </location>
</feature>